<dbReference type="AlphaFoldDB" id="A0A1N6L1E0"/>
<keyword evidence="4" id="KW-1185">Reference proteome</keyword>
<dbReference type="SUPFAM" id="SSF103515">
    <property type="entry name" value="Autotransporter"/>
    <property type="match status" value="1"/>
</dbReference>
<dbReference type="SMART" id="SM00869">
    <property type="entry name" value="Autotransporter"/>
    <property type="match status" value="1"/>
</dbReference>
<evidence type="ECO:0000313" key="4">
    <source>
        <dbReference type="Proteomes" id="UP000185151"/>
    </source>
</evidence>
<evidence type="ECO:0000259" key="2">
    <source>
        <dbReference type="PROSITE" id="PS51208"/>
    </source>
</evidence>
<dbReference type="EMBL" id="FSRU01000002">
    <property type="protein sequence ID" value="SIO62555.1"/>
    <property type="molecule type" value="Genomic_DNA"/>
</dbReference>
<feature type="compositionally biased region" description="Gly residues" evidence="1">
    <location>
        <begin position="106"/>
        <end position="129"/>
    </location>
</feature>
<gene>
    <name evidence="3" type="ORF">SAMN05444165_5572</name>
</gene>
<dbReference type="OrthoDB" id="8767398at2"/>
<feature type="compositionally biased region" description="Low complexity" evidence="1">
    <location>
        <begin position="95"/>
        <end position="105"/>
    </location>
</feature>
<dbReference type="Pfam" id="PF13018">
    <property type="entry name" value="ESPR"/>
    <property type="match status" value="1"/>
</dbReference>
<feature type="compositionally biased region" description="Gly residues" evidence="1">
    <location>
        <begin position="223"/>
        <end position="245"/>
    </location>
</feature>
<name>A0A1N6L1E0_9BURK</name>
<accession>A0A1N6L1E0</accession>
<dbReference type="PROSITE" id="PS51208">
    <property type="entry name" value="AUTOTRANSPORTER"/>
    <property type="match status" value="1"/>
</dbReference>
<dbReference type="Pfam" id="PF03797">
    <property type="entry name" value="Autotransporter"/>
    <property type="match status" value="1"/>
</dbReference>
<feature type="region of interest" description="Disordered" evidence="1">
    <location>
        <begin position="85"/>
        <end position="131"/>
    </location>
</feature>
<reference evidence="3 4" key="1">
    <citation type="submission" date="2016-11" db="EMBL/GenBank/DDBJ databases">
        <authorList>
            <person name="Jaros S."/>
            <person name="Januszkiewicz K."/>
            <person name="Wedrychowicz H."/>
        </authorList>
    </citation>
    <scope>NUCLEOTIDE SEQUENCE [LARGE SCALE GENOMIC DNA]</scope>
    <source>
        <strain evidence="3 4">GAS95</strain>
    </source>
</reference>
<feature type="domain" description="Autotransporter" evidence="2">
    <location>
        <begin position="798"/>
        <end position="1073"/>
    </location>
</feature>
<dbReference type="Gene3D" id="2.40.128.130">
    <property type="entry name" value="Autotransporter beta-domain"/>
    <property type="match status" value="1"/>
</dbReference>
<dbReference type="InterPro" id="IPR005546">
    <property type="entry name" value="Autotransporte_beta"/>
</dbReference>
<feature type="compositionally biased region" description="Gly residues" evidence="1">
    <location>
        <begin position="259"/>
        <end position="277"/>
    </location>
</feature>
<sequence length="1073" mass="101966">MNGIYRVVWNHARQTWVAASELANSRGKTGGGKAGVVAGRAVGSLPMRKVVTAMLALGLMGGAVSGQAQSAGGAGALGIAGHGGQGDGGGGAGGESSPTSSPSAGTGSGSNGSAGRFSGTGGGSGGGVGQTIASTQTITGLVSGGNAQNGGNASAGGSGGGGGGGGAGVLINTGTLSSAGTIQGGRGGDGGGGFLGGGGGGGGTGVLANTGTSLSNTGTIQAGDGGNGGNGVTNGGGGGGGGGTGVLISSGTLSNAGTIQGGNGGTGSDGGSGGAGGAGVSGSNMTITNSGTISGGLANGGSGAQGDAIRFTGGTNSLTIETTNAALNGPIELDAGTVVGTTVSTVSATIGAAVSGVTLTNAILLDGSTSALTLSSTNNFGVSGIISGSGNVTVSGTGTLTLSGTNTYSGGTTITGGTLAISSDGNLGASAGAMTFNGGTLQTTAGITSSRSIVLSGNGTIDTDGVASTISGTISGGSNLTVASSIRGGSLTLTNTNTYTGATTINSGATLSLSGAGSVAASSGVTDNGTFDISGTTAGASIASLAGTGTVALGTQSLTLMNASGTFGGTITGSGKLLTQGSGSQIFDGNSSSFTGTTEITGGLLEVGDINTPSAVLGGDVQVDAAGTLRGHGTVTGSVTNNGTVMPGGTVGTLTVGGNYTQASAATLSIEVSPTAASALAVSGTATLGGTLAITYDPGTYSARSYTLVSAHSLSGTFASTTSTGTSYLGTLTTSVTYGANNVQLVLADAVTPDAPAAPVVVAPTDTSIYTAVGTSALLGAQATGAALLDRLDHASAATAGQPDGWVAATGVQTKVEGTNSEPGFQTNRYGFLAGLDQKLGDYTVGVSAGYDHSDIDEQGTGDSGTIDTLRAALYGSRFVGPVSLAATLGVGLDFLSQKRPFGDSTGTAEGNHMGQDVTTGAQASLPMRFGDVTVTPRVGLRYAYFHANGFGESGAGGEDLNVGTDNVHSLQPYAGVTLDKAFGDAVKPVNVELRLGYARELLDVNRTMTVAAQDGTGFAAPGTNLPRGYLTTGASVTLHPTKNMDVSLNYDTVINTDHASAQQGSIRVGYQF</sequence>
<organism evidence="3 4">
    <name type="scientific">Paraburkholderia phenazinium</name>
    <dbReference type="NCBI Taxonomy" id="60549"/>
    <lineage>
        <taxon>Bacteria</taxon>
        <taxon>Pseudomonadati</taxon>
        <taxon>Pseudomonadota</taxon>
        <taxon>Betaproteobacteria</taxon>
        <taxon>Burkholderiales</taxon>
        <taxon>Burkholderiaceae</taxon>
        <taxon>Paraburkholderia</taxon>
    </lineage>
</organism>
<evidence type="ECO:0000313" key="3">
    <source>
        <dbReference type="EMBL" id="SIO62555.1"/>
    </source>
</evidence>
<protein>
    <submittedName>
        <fullName evidence="3">Uncharacterized conserved protein, contains a C-terminal beta-barrel porin domain</fullName>
    </submittedName>
</protein>
<proteinExistence type="predicted"/>
<dbReference type="InterPro" id="IPR011050">
    <property type="entry name" value="Pectin_lyase_fold/virulence"/>
</dbReference>
<dbReference type="Proteomes" id="UP000185151">
    <property type="component" value="Unassembled WGS sequence"/>
</dbReference>
<feature type="compositionally biased region" description="Gly residues" evidence="1">
    <location>
        <begin position="85"/>
        <end position="94"/>
    </location>
</feature>
<dbReference type="InterPro" id="IPR036709">
    <property type="entry name" value="Autotransporte_beta_dom_sf"/>
</dbReference>
<feature type="region of interest" description="Disordered" evidence="1">
    <location>
        <begin position="217"/>
        <end position="277"/>
    </location>
</feature>
<dbReference type="InterPro" id="IPR024973">
    <property type="entry name" value="ESPR"/>
</dbReference>
<evidence type="ECO:0000256" key="1">
    <source>
        <dbReference type="SAM" id="MobiDB-lite"/>
    </source>
</evidence>
<dbReference type="SUPFAM" id="SSF51126">
    <property type="entry name" value="Pectin lyase-like"/>
    <property type="match status" value="1"/>
</dbReference>